<dbReference type="KEGG" id="psd:DSC_14100"/>
<evidence type="ECO:0000313" key="3">
    <source>
        <dbReference type="Proteomes" id="UP000005870"/>
    </source>
</evidence>
<feature type="transmembrane region" description="Helical" evidence="1">
    <location>
        <begin position="30"/>
        <end position="48"/>
    </location>
</feature>
<evidence type="ECO:0000313" key="2">
    <source>
        <dbReference type="EMBL" id="AER57464.1"/>
    </source>
</evidence>
<keyword evidence="1" id="KW-1133">Transmembrane helix</keyword>
<dbReference type="STRING" id="1045855.DSC_14100"/>
<dbReference type="RefSeq" id="WP_014161637.1">
    <property type="nucleotide sequence ID" value="NC_016147.2"/>
</dbReference>
<reference evidence="2 3" key="1">
    <citation type="journal article" date="2012" name="J. Bacteriol.">
        <title>Complete Genome Sequence of the BTEX-Degrading Bacterium Pseudoxanthomonas spadix BD-a59.</title>
        <authorList>
            <person name="Lee S.H."/>
            <person name="Jin H.M."/>
            <person name="Lee H.J."/>
            <person name="Kim J.M."/>
            <person name="Jeon C.O."/>
        </authorList>
    </citation>
    <scope>NUCLEOTIDE SEQUENCE [LARGE SCALE GENOMIC DNA]</scope>
    <source>
        <strain evidence="2 3">BD-a59</strain>
    </source>
</reference>
<dbReference type="eggNOG" id="COG2911">
    <property type="taxonomic scope" value="Bacteria"/>
</dbReference>
<name>G7UU30_PSEUP</name>
<gene>
    <name evidence="2" type="ordered locus">DSC_14100</name>
</gene>
<proteinExistence type="predicted"/>
<keyword evidence="1" id="KW-0812">Transmembrane</keyword>
<keyword evidence="1" id="KW-0472">Membrane</keyword>
<dbReference type="HOGENOM" id="CLU_377631_0_0_6"/>
<sequence>MLVRMEDATSQPARPARLSPRHRRWLRRTAWTLLACYLGYLALGNVYLNTALGPWSINRKPEKFTMQWGRGLTWWPGEVVLWDVSMRGHVGRTVWSLQSRRTSGHISVFGVLGKQLYVPRVRATDVTGSVERVADEIPPPPQRPGGWLLNFPSITSDSVRGGRFNRLVLTGQGKARVGFSKRLRGGPAELLESTAHFDAARLAQGDTAFLQDAALDARFAMTPVTYAQARGVEKLRYMRIGVTVDGDTPALSARQDDSGELQLQLQPGQGHVQGTLAMERAALKSGGALSWRMPVTITDRGGQLHRSTLAAQLAVDQDLHLKADMPAQVEGVLALSADVHADGTGIPLKNMRSLLPRTSGRVAGQWQFSSLKWVTALFVHVPWLTLDGSGRVEGDITLDHGVLQPGSRLAVPRVQARADVLGQRVTGSGRAHAQLEADKAGRARSRVDVALSQYSVAALDDLKRPYIRGNDLRLYTRTDPDLAKARMSLQAQAEFTDAQVPDLRAYNRFLPNDHLRFDGGAGTLSGQLALDAAGNAGNGRVRIAGRGAQVHAAGLALRSDVDIDLKLQRADLQRQRFHIGGSKLALSNVSFAQPGNAGSGWWAQASLPRAQLDVTDQRLAVDGRVSTRMKDVGFLLDLFSQDSDYPQWMVKLVDVGTVQASARVRWQRKDLVVEDIDASNDRFDLVGRFRLRGDDKAQGDLYARWGVLGAAVELRQGEHQFHLLGAKRWYQAQPPYLE</sequence>
<accession>G7UU30</accession>
<keyword evidence="3" id="KW-1185">Reference proteome</keyword>
<dbReference type="EMBL" id="CP003093">
    <property type="protein sequence ID" value="AER57464.1"/>
    <property type="molecule type" value="Genomic_DNA"/>
</dbReference>
<evidence type="ECO:0000256" key="1">
    <source>
        <dbReference type="SAM" id="Phobius"/>
    </source>
</evidence>
<organism evidence="2 3">
    <name type="scientific">Pseudoxanthomonas spadix (strain BD-a59)</name>
    <dbReference type="NCBI Taxonomy" id="1045855"/>
    <lineage>
        <taxon>Bacteria</taxon>
        <taxon>Pseudomonadati</taxon>
        <taxon>Pseudomonadota</taxon>
        <taxon>Gammaproteobacteria</taxon>
        <taxon>Lysobacterales</taxon>
        <taxon>Lysobacteraceae</taxon>
        <taxon>Pseudoxanthomonas</taxon>
    </lineage>
</organism>
<dbReference type="OrthoDB" id="6126320at2"/>
<protein>
    <submittedName>
        <fullName evidence="2">Uncharacterized protein</fullName>
    </submittedName>
</protein>
<dbReference type="Proteomes" id="UP000005870">
    <property type="component" value="Chromosome"/>
</dbReference>
<dbReference type="AlphaFoldDB" id="G7UU30"/>